<dbReference type="KEGG" id="wfu:AXE80_10145"/>
<sequence length="118" mass="13699">MKQIILTLVLAITFTVSYGQGKWQEKQNDYFVTEAAKEYNLNEEQQEELKETRMEMVVAFMDANKKSKSGEITTEEMKGINREASSNFNSSFSKLVGKPYKEIAPFLTRMREELKNLK</sequence>
<dbReference type="EMBL" id="CP014224">
    <property type="protein sequence ID" value="ANW96614.1"/>
    <property type="molecule type" value="Genomic_DNA"/>
</dbReference>
<dbReference type="Proteomes" id="UP000092967">
    <property type="component" value="Chromosome"/>
</dbReference>
<keyword evidence="2" id="KW-1185">Reference proteome</keyword>
<dbReference type="OrthoDB" id="1448289at2"/>
<dbReference type="AlphaFoldDB" id="A0A1B1Y7A5"/>
<accession>A0A1B1Y7A5</accession>
<dbReference type="STRING" id="1790137.AXE80_10145"/>
<organism evidence="1 2">
    <name type="scientific">Wenyingzhuangia fucanilytica</name>
    <dbReference type="NCBI Taxonomy" id="1790137"/>
    <lineage>
        <taxon>Bacteria</taxon>
        <taxon>Pseudomonadati</taxon>
        <taxon>Bacteroidota</taxon>
        <taxon>Flavobacteriia</taxon>
        <taxon>Flavobacteriales</taxon>
        <taxon>Flavobacteriaceae</taxon>
        <taxon>Wenyingzhuangia</taxon>
    </lineage>
</organism>
<evidence type="ECO:0000313" key="2">
    <source>
        <dbReference type="Proteomes" id="UP000092967"/>
    </source>
</evidence>
<proteinExistence type="predicted"/>
<name>A0A1B1Y7A5_9FLAO</name>
<protein>
    <recommendedName>
        <fullName evidence="3">EF-hand domain-containing protein</fullName>
    </recommendedName>
</protein>
<evidence type="ECO:0000313" key="1">
    <source>
        <dbReference type="EMBL" id="ANW96614.1"/>
    </source>
</evidence>
<reference evidence="1 2" key="1">
    <citation type="submission" date="2016-02" db="EMBL/GenBank/DDBJ databases">
        <authorList>
            <person name="Wen L."/>
            <person name="He K."/>
            <person name="Yang H."/>
        </authorList>
    </citation>
    <scope>NUCLEOTIDE SEQUENCE [LARGE SCALE GENOMIC DNA]</scope>
    <source>
        <strain evidence="1 2">CZ1127</strain>
    </source>
</reference>
<evidence type="ECO:0008006" key="3">
    <source>
        <dbReference type="Google" id="ProtNLM"/>
    </source>
</evidence>
<dbReference type="RefSeq" id="WP_068826927.1">
    <property type="nucleotide sequence ID" value="NZ_CP014224.1"/>
</dbReference>
<gene>
    <name evidence="1" type="ORF">AXE80_10145</name>
</gene>